<accession>A0A0M2RAL5</accession>
<evidence type="ECO:0000313" key="2">
    <source>
        <dbReference type="Proteomes" id="UP000034491"/>
    </source>
</evidence>
<keyword evidence="2" id="KW-1185">Reference proteome</keyword>
<comment type="caution">
    <text evidence="1">The sequence shown here is derived from an EMBL/GenBank/DDBJ whole genome shotgun (WGS) entry which is preliminary data.</text>
</comment>
<dbReference type="EMBL" id="LANI01000006">
    <property type="protein sequence ID" value="KKJ77035.1"/>
    <property type="molecule type" value="Genomic_DNA"/>
</dbReference>
<dbReference type="PROSITE" id="PS51257">
    <property type="entry name" value="PROKAR_LIPOPROTEIN"/>
    <property type="match status" value="1"/>
</dbReference>
<sequence>MFARLYHRSLRFVSSLKCLLSLGLLTFVLSGCVTSSGPPPPLSQTNSEDYTKVVTPGNLGEAGAIAIVVLGAESYPLIYTLNDIPLATHYQGYIWLPIMPGTHKFHARQAAFNFPPMQIPVSKGKITYLVIDNSWFGDTPYKIGTRQAFESDLKERSTEPFQVQLKNPVHAFLPGNLKKLIDTCGPTSIDTSCKRAIAEIPPVLISANRRAQITAMIDMGGVQKTASVASKEVSSPLAQKEETHVNGARLNKTSDLPPSVLRDQFMLQIGELFNTGKPAEAVPYFERLNALPVPIDGMTNYYWAQALLASGDKRGAYIKLVRFVKQIDPSSDYYKPAIKLLTKIKG</sequence>
<gene>
    <name evidence="1" type="ORF">WH95_10245</name>
</gene>
<evidence type="ECO:0000313" key="1">
    <source>
        <dbReference type="EMBL" id="KKJ77035.1"/>
    </source>
</evidence>
<name>A0A0M2RAL5_9PROT</name>
<proteinExistence type="predicted"/>
<dbReference type="AlphaFoldDB" id="A0A0M2RAL5"/>
<reference evidence="1 2" key="1">
    <citation type="submission" date="2015-03" db="EMBL/GenBank/DDBJ databases">
        <title>Genome sequence of Kiloniella sp. P1-1, isolated from the gut microflora of Pacific white shrimp, Penaeus vannamei.</title>
        <authorList>
            <person name="Shao Z."/>
            <person name="Wang L."/>
            <person name="Li X."/>
        </authorList>
    </citation>
    <scope>NUCLEOTIDE SEQUENCE [LARGE SCALE GENOMIC DNA]</scope>
    <source>
        <strain evidence="1 2">P1-1</strain>
    </source>
</reference>
<protein>
    <recommendedName>
        <fullName evidence="3">DUF2846 domain-containing protein</fullName>
    </recommendedName>
</protein>
<dbReference type="Proteomes" id="UP000034491">
    <property type="component" value="Unassembled WGS sequence"/>
</dbReference>
<organism evidence="1 2">
    <name type="scientific">Kiloniella litopenaei</name>
    <dbReference type="NCBI Taxonomy" id="1549748"/>
    <lineage>
        <taxon>Bacteria</taxon>
        <taxon>Pseudomonadati</taxon>
        <taxon>Pseudomonadota</taxon>
        <taxon>Alphaproteobacteria</taxon>
        <taxon>Rhodospirillales</taxon>
        <taxon>Kiloniellaceae</taxon>
        <taxon>Kiloniella</taxon>
    </lineage>
</organism>
<evidence type="ECO:0008006" key="3">
    <source>
        <dbReference type="Google" id="ProtNLM"/>
    </source>
</evidence>